<protein>
    <recommendedName>
        <fullName evidence="3">BioF2-like acetyltransferase domain-containing protein</fullName>
    </recommendedName>
</protein>
<dbReference type="Gene3D" id="3.40.630.30">
    <property type="match status" value="1"/>
</dbReference>
<name>A0ABV6L9B3_9SPHI</name>
<dbReference type="InterPro" id="IPR003447">
    <property type="entry name" value="FEMABX"/>
</dbReference>
<dbReference type="Proteomes" id="UP001589828">
    <property type="component" value="Unassembled WGS sequence"/>
</dbReference>
<dbReference type="RefSeq" id="WP_377023856.1">
    <property type="nucleotide sequence ID" value="NZ_JBHLTS010000023.1"/>
</dbReference>
<proteinExistence type="predicted"/>
<evidence type="ECO:0008006" key="3">
    <source>
        <dbReference type="Google" id="ProtNLM"/>
    </source>
</evidence>
<dbReference type="EMBL" id="JBHLTS010000023">
    <property type="protein sequence ID" value="MFC0516055.1"/>
    <property type="molecule type" value="Genomic_DNA"/>
</dbReference>
<evidence type="ECO:0000313" key="2">
    <source>
        <dbReference type="Proteomes" id="UP001589828"/>
    </source>
</evidence>
<sequence length="243" mass="28137">MIQINNRAMRIVPYTVVWFAAKPNLWGCLLKYYKQSKSSEAVPGYRKESFFTKIIDINAPITAIEANFDKNTTYEIRRAVKDGVTTVMGTGIKRFIDFYNSFAITKGLKKLNKEFYKYKPHLFITKAVHQGQDLVMHAYIRDNSSQRVRLLHSASLFRNENDSQLRAVAGRANRLLHFEDICFFKQLGFKIYDLGGYAYNTSDAELLKINKFKDSFGGCLLQETDYVPISLTFLSFLKKIFRL</sequence>
<dbReference type="SUPFAM" id="SSF55729">
    <property type="entry name" value="Acyl-CoA N-acyltransferases (Nat)"/>
    <property type="match status" value="1"/>
</dbReference>
<dbReference type="InterPro" id="IPR016181">
    <property type="entry name" value="Acyl_CoA_acyltransferase"/>
</dbReference>
<reference evidence="1 2" key="1">
    <citation type="submission" date="2024-09" db="EMBL/GenBank/DDBJ databases">
        <authorList>
            <person name="Sun Q."/>
            <person name="Mori K."/>
        </authorList>
    </citation>
    <scope>NUCLEOTIDE SEQUENCE [LARGE SCALE GENOMIC DNA]</scope>
    <source>
        <strain evidence="1 2">NCAIM B.02415</strain>
    </source>
</reference>
<comment type="caution">
    <text evidence="1">The sequence shown here is derived from an EMBL/GenBank/DDBJ whole genome shotgun (WGS) entry which is preliminary data.</text>
</comment>
<evidence type="ECO:0000313" key="1">
    <source>
        <dbReference type="EMBL" id="MFC0516055.1"/>
    </source>
</evidence>
<accession>A0ABV6L9B3</accession>
<keyword evidence="2" id="KW-1185">Reference proteome</keyword>
<gene>
    <name evidence="1" type="ORF">ACFFGT_17680</name>
</gene>
<organism evidence="1 2">
    <name type="scientific">Mucilaginibacter angelicae</name>
    <dbReference type="NCBI Taxonomy" id="869718"/>
    <lineage>
        <taxon>Bacteria</taxon>
        <taxon>Pseudomonadati</taxon>
        <taxon>Bacteroidota</taxon>
        <taxon>Sphingobacteriia</taxon>
        <taxon>Sphingobacteriales</taxon>
        <taxon>Sphingobacteriaceae</taxon>
        <taxon>Mucilaginibacter</taxon>
    </lineage>
</organism>
<dbReference type="PROSITE" id="PS51191">
    <property type="entry name" value="FEMABX"/>
    <property type="match status" value="1"/>
</dbReference>